<proteinExistence type="predicted"/>
<dbReference type="AlphaFoldDB" id="A0A6C0IMS8"/>
<evidence type="ECO:0000259" key="1">
    <source>
        <dbReference type="PROSITE" id="PS51688"/>
    </source>
</evidence>
<sequence length="157" mass="18308">MTSKGSYNKSFIKEYNTKGNNTKGNNQNLWKTIDNSKITLKDSKKDLYLESDIIVKGTIQNPSDLNLKTNIHNITNEETKLISDLHPVTYEYIGDENKRGHYGLIAQDVEEYYPNLVRNDLFYNYKSVNYIELIPLLISKIQHMEKEIECLKTKQNI</sequence>
<dbReference type="Gene3D" id="1.10.10.10">
    <property type="entry name" value="Winged helix-like DNA-binding domain superfamily/Winged helix DNA-binding domain"/>
    <property type="match status" value="1"/>
</dbReference>
<dbReference type="InterPro" id="IPR030392">
    <property type="entry name" value="S74_ICA"/>
</dbReference>
<dbReference type="InterPro" id="IPR036388">
    <property type="entry name" value="WH-like_DNA-bd_sf"/>
</dbReference>
<organism evidence="2">
    <name type="scientific">viral metagenome</name>
    <dbReference type="NCBI Taxonomy" id="1070528"/>
    <lineage>
        <taxon>unclassified sequences</taxon>
        <taxon>metagenomes</taxon>
        <taxon>organismal metagenomes</taxon>
    </lineage>
</organism>
<reference evidence="2" key="1">
    <citation type="journal article" date="2020" name="Nature">
        <title>Giant virus diversity and host interactions through global metagenomics.</title>
        <authorList>
            <person name="Schulz F."/>
            <person name="Roux S."/>
            <person name="Paez-Espino D."/>
            <person name="Jungbluth S."/>
            <person name="Walsh D.A."/>
            <person name="Denef V.J."/>
            <person name="McMahon K.D."/>
            <person name="Konstantinidis K.T."/>
            <person name="Eloe-Fadrosh E.A."/>
            <person name="Kyrpides N.C."/>
            <person name="Woyke T."/>
        </authorList>
    </citation>
    <scope>NUCLEOTIDE SEQUENCE</scope>
    <source>
        <strain evidence="2">GVMAG-M-3300024258-14</strain>
    </source>
</reference>
<protein>
    <recommendedName>
        <fullName evidence="1">Peptidase S74 domain-containing protein</fullName>
    </recommendedName>
</protein>
<dbReference type="Pfam" id="PF13884">
    <property type="entry name" value="Peptidase_S74"/>
    <property type="match status" value="1"/>
</dbReference>
<name>A0A6C0IMS8_9ZZZZ</name>
<accession>A0A6C0IMS8</accession>
<dbReference type="EMBL" id="MN740210">
    <property type="protein sequence ID" value="QHT93805.1"/>
    <property type="molecule type" value="Genomic_DNA"/>
</dbReference>
<evidence type="ECO:0000313" key="2">
    <source>
        <dbReference type="EMBL" id="QHT93805.1"/>
    </source>
</evidence>
<feature type="domain" description="Peptidase S74" evidence="1">
    <location>
        <begin position="63"/>
        <end position="155"/>
    </location>
</feature>
<dbReference type="PROSITE" id="PS51688">
    <property type="entry name" value="ICA"/>
    <property type="match status" value="1"/>
</dbReference>